<dbReference type="RefSeq" id="WP_120572717.1">
    <property type="nucleotide sequence ID" value="NZ_CP024087.1"/>
</dbReference>
<dbReference type="Proteomes" id="UP000267804">
    <property type="component" value="Chromosome"/>
</dbReference>
<name>A0A386WXN7_9ACTN</name>
<proteinExistence type="predicted"/>
<dbReference type="KEGG" id="mtua:CSH63_33135"/>
<protein>
    <submittedName>
        <fullName evidence="3">Uncharacterized protein</fullName>
    </submittedName>
</protein>
<sequence length="241" mass="26263">MARDYTSAARRAAATPTPSGADPVGLLAWVDNHTGRARQALRDLEALPVDPRDEVAARQRQWLVDQLLDVFPSFTLDGERFRVLGEMQLLDLCELMRLNKRNVKTIDPAGVAALADFFTGCLGPDEYERFRTYCRDNCVDQDVLNDIMEGIVEDLSEVPTSRPSHSVPGPSSSGPTSRVVSLSRTSPQPGSPPPAVPLTDPQAFEEFLQRRAQQPPEPGPLGAPAAPWSPTTQDPGFVSFG</sequence>
<feature type="compositionally biased region" description="Low complexity" evidence="1">
    <location>
        <begin position="161"/>
        <end position="183"/>
    </location>
</feature>
<dbReference type="KEGG" id="mtua:CSH63_27450"/>
<feature type="region of interest" description="Disordered" evidence="1">
    <location>
        <begin position="157"/>
        <end position="241"/>
    </location>
</feature>
<dbReference type="EMBL" id="CP024087">
    <property type="protein sequence ID" value="AYF31109.1"/>
    <property type="molecule type" value="Genomic_DNA"/>
</dbReference>
<reference evidence="3 4" key="1">
    <citation type="submission" date="2017-10" db="EMBL/GenBank/DDBJ databases">
        <title>Integration of genomic and chemical information greatly accelerates assignment of the full stereostructure of myelolactone, a potent inhibitor of myeloma from a marine-derived Micromonospora.</title>
        <authorList>
            <person name="Kim M.C."/>
            <person name="Machado H."/>
            <person name="Jensen P.R."/>
            <person name="Fenical W."/>
        </authorList>
    </citation>
    <scope>NUCLEOTIDE SEQUENCE [LARGE SCALE GENOMIC DNA]</scope>
    <source>
        <strain evidence="3 4">CNY-010</strain>
    </source>
</reference>
<evidence type="ECO:0000313" key="4">
    <source>
        <dbReference type="Proteomes" id="UP000267804"/>
    </source>
</evidence>
<dbReference type="EMBL" id="CP024087">
    <property type="protein sequence ID" value="AYF32200.1"/>
    <property type="molecule type" value="Genomic_DNA"/>
</dbReference>
<dbReference type="AlphaFoldDB" id="A0A386WXN7"/>
<gene>
    <name evidence="2" type="ORF">CSH63_27450</name>
    <name evidence="3" type="ORF">CSH63_33135</name>
</gene>
<evidence type="ECO:0000313" key="2">
    <source>
        <dbReference type="EMBL" id="AYF31109.1"/>
    </source>
</evidence>
<accession>A0A386WXN7</accession>
<evidence type="ECO:0000313" key="3">
    <source>
        <dbReference type="EMBL" id="AYF32200.1"/>
    </source>
</evidence>
<organism evidence="3 4">
    <name type="scientific">Micromonospora tulbaghiae</name>
    <dbReference type="NCBI Taxonomy" id="479978"/>
    <lineage>
        <taxon>Bacteria</taxon>
        <taxon>Bacillati</taxon>
        <taxon>Actinomycetota</taxon>
        <taxon>Actinomycetes</taxon>
        <taxon>Micromonosporales</taxon>
        <taxon>Micromonosporaceae</taxon>
        <taxon>Micromonospora</taxon>
    </lineage>
</organism>
<evidence type="ECO:0000256" key="1">
    <source>
        <dbReference type="SAM" id="MobiDB-lite"/>
    </source>
</evidence>